<dbReference type="Gramene" id="OPUNC06G09170.1">
    <property type="protein sequence ID" value="OPUNC06G09170.1"/>
    <property type="gene ID" value="OPUNC06G09170"/>
</dbReference>
<keyword evidence="2" id="KW-0645">Protease</keyword>
<keyword evidence="3" id="KW-0378">Hydrolase</keyword>
<reference evidence="5" key="1">
    <citation type="submission" date="2015-04" db="UniProtKB">
        <authorList>
            <consortium name="EnsemblPlants"/>
        </authorList>
    </citation>
    <scope>IDENTIFICATION</scope>
</reference>
<name>A0A0E0LA14_ORYPU</name>
<proteinExistence type="inferred from homology"/>
<evidence type="ECO:0000256" key="2">
    <source>
        <dbReference type="ARBA" id="ARBA00022670"/>
    </source>
</evidence>
<dbReference type="Gene3D" id="3.40.395.10">
    <property type="entry name" value="Adenoviral Proteinase, Chain A"/>
    <property type="match status" value="1"/>
</dbReference>
<dbReference type="InterPro" id="IPR003653">
    <property type="entry name" value="Peptidase_C48_C"/>
</dbReference>
<dbReference type="HOGENOM" id="CLU_060213_0_0_1"/>
<dbReference type="SUPFAM" id="SSF54001">
    <property type="entry name" value="Cysteine proteinases"/>
    <property type="match status" value="1"/>
</dbReference>
<sequence length="287" mass="33699">MSSSGGKVPLHGPRRILVPAKHASDPFVVCTKRRFTVSDQENKFYLAICRIANSTKWQSHDAVDIDTVRAKFYSFGHSFEKFGMLSPYVMSVFCRVLFHDNHPSKSKRNYFFPSIGAQLTIDINDVDLEKVEKSFKGAASARKLHLCDMLYFPILYQQHWFVFLVDLKDRMLVFLDSIHEEGDDFFEPILPHIDLQSIFQVFKSSSHMFQSKFLGIFSMKYMELWSPRVILQNEFSKDNINNIRVQYANRIFFHPNNKMLGTEVEEVVLNWFDHYNYMFNLHVCFSI</sequence>
<evidence type="ECO:0000256" key="1">
    <source>
        <dbReference type="ARBA" id="ARBA00005234"/>
    </source>
</evidence>
<protein>
    <recommendedName>
        <fullName evidence="4">Ubiquitin-like protease family profile domain-containing protein</fullName>
    </recommendedName>
</protein>
<feature type="domain" description="Ubiquitin-like protease family profile" evidence="4">
    <location>
        <begin position="135"/>
        <end position="251"/>
    </location>
</feature>
<dbReference type="GO" id="GO:0008234">
    <property type="term" value="F:cysteine-type peptidase activity"/>
    <property type="evidence" value="ECO:0007669"/>
    <property type="project" value="InterPro"/>
</dbReference>
<dbReference type="InterPro" id="IPR038765">
    <property type="entry name" value="Papain-like_cys_pep_sf"/>
</dbReference>
<dbReference type="OMA" id="AICRIAN"/>
<accession>A0A0E0LA14</accession>
<dbReference type="AlphaFoldDB" id="A0A0E0LA14"/>
<dbReference type="Pfam" id="PF02902">
    <property type="entry name" value="Peptidase_C48"/>
    <property type="match status" value="1"/>
</dbReference>
<dbReference type="EnsemblPlants" id="OPUNC06G09170.1">
    <property type="protein sequence ID" value="OPUNC06G09170.1"/>
    <property type="gene ID" value="OPUNC06G09170"/>
</dbReference>
<evidence type="ECO:0000313" key="6">
    <source>
        <dbReference type="Proteomes" id="UP000026962"/>
    </source>
</evidence>
<dbReference type="GO" id="GO:0006508">
    <property type="term" value="P:proteolysis"/>
    <property type="evidence" value="ECO:0007669"/>
    <property type="project" value="UniProtKB-KW"/>
</dbReference>
<dbReference type="Proteomes" id="UP000026962">
    <property type="component" value="Chromosome 6"/>
</dbReference>
<comment type="similarity">
    <text evidence="1">Belongs to the peptidase C48 family.</text>
</comment>
<keyword evidence="6" id="KW-1185">Reference proteome</keyword>
<evidence type="ECO:0000259" key="4">
    <source>
        <dbReference type="Pfam" id="PF02902"/>
    </source>
</evidence>
<evidence type="ECO:0000313" key="5">
    <source>
        <dbReference type="EnsemblPlants" id="OPUNC06G09170.1"/>
    </source>
</evidence>
<reference evidence="5" key="2">
    <citation type="submission" date="2018-05" db="EMBL/GenBank/DDBJ databases">
        <title>OpunRS2 (Oryza punctata Reference Sequence Version 2).</title>
        <authorList>
            <person name="Zhang J."/>
            <person name="Kudrna D."/>
            <person name="Lee S."/>
            <person name="Talag J."/>
            <person name="Welchert J."/>
            <person name="Wing R.A."/>
        </authorList>
    </citation>
    <scope>NUCLEOTIDE SEQUENCE [LARGE SCALE GENOMIC DNA]</scope>
</reference>
<evidence type="ECO:0000256" key="3">
    <source>
        <dbReference type="ARBA" id="ARBA00022801"/>
    </source>
</evidence>
<organism evidence="5">
    <name type="scientific">Oryza punctata</name>
    <name type="common">Red rice</name>
    <dbReference type="NCBI Taxonomy" id="4537"/>
    <lineage>
        <taxon>Eukaryota</taxon>
        <taxon>Viridiplantae</taxon>
        <taxon>Streptophyta</taxon>
        <taxon>Embryophyta</taxon>
        <taxon>Tracheophyta</taxon>
        <taxon>Spermatophyta</taxon>
        <taxon>Magnoliopsida</taxon>
        <taxon>Liliopsida</taxon>
        <taxon>Poales</taxon>
        <taxon>Poaceae</taxon>
        <taxon>BOP clade</taxon>
        <taxon>Oryzoideae</taxon>
        <taxon>Oryzeae</taxon>
        <taxon>Oryzinae</taxon>
        <taxon>Oryza</taxon>
    </lineage>
</organism>